<proteinExistence type="predicted"/>
<feature type="transmembrane region" description="Helical" evidence="1">
    <location>
        <begin position="21"/>
        <end position="41"/>
    </location>
</feature>
<protein>
    <submittedName>
        <fullName evidence="2">Uncharacterized protein</fullName>
    </submittedName>
</protein>
<gene>
    <name evidence="2" type="ORF">RR48_07105</name>
</gene>
<dbReference type="AlphaFoldDB" id="A0A194RJ85"/>
<dbReference type="EMBL" id="KQ460124">
    <property type="protein sequence ID" value="KPJ17617.1"/>
    <property type="molecule type" value="Genomic_DNA"/>
</dbReference>
<keyword evidence="1" id="KW-0472">Membrane</keyword>
<evidence type="ECO:0000313" key="2">
    <source>
        <dbReference type="EMBL" id="KPJ17617.1"/>
    </source>
</evidence>
<reference evidence="2 3" key="1">
    <citation type="journal article" date="2015" name="Nat. Commun.">
        <title>Outbred genome sequencing and CRISPR/Cas9 gene editing in butterflies.</title>
        <authorList>
            <person name="Li X."/>
            <person name="Fan D."/>
            <person name="Zhang W."/>
            <person name="Liu G."/>
            <person name="Zhang L."/>
            <person name="Zhao L."/>
            <person name="Fang X."/>
            <person name="Chen L."/>
            <person name="Dong Y."/>
            <person name="Chen Y."/>
            <person name="Ding Y."/>
            <person name="Zhao R."/>
            <person name="Feng M."/>
            <person name="Zhu Y."/>
            <person name="Feng Y."/>
            <person name="Jiang X."/>
            <person name="Zhu D."/>
            <person name="Xiang H."/>
            <person name="Feng X."/>
            <person name="Li S."/>
            <person name="Wang J."/>
            <person name="Zhang G."/>
            <person name="Kronforst M.R."/>
            <person name="Wang W."/>
        </authorList>
    </citation>
    <scope>NUCLEOTIDE SEQUENCE [LARGE SCALE GENOMIC DNA]</scope>
    <source>
        <strain evidence="2">Ya'a_city_454_Pm</strain>
        <tissue evidence="2">Whole body</tissue>
    </source>
</reference>
<name>A0A194RJ85_PAPMA</name>
<keyword evidence="1" id="KW-0812">Transmembrane</keyword>
<keyword evidence="1" id="KW-1133">Transmembrane helix</keyword>
<accession>A0A194RJ85</accession>
<evidence type="ECO:0000256" key="1">
    <source>
        <dbReference type="SAM" id="Phobius"/>
    </source>
</evidence>
<organism evidence="2 3">
    <name type="scientific">Papilio machaon</name>
    <name type="common">Old World swallowtail butterfly</name>
    <dbReference type="NCBI Taxonomy" id="76193"/>
    <lineage>
        <taxon>Eukaryota</taxon>
        <taxon>Metazoa</taxon>
        <taxon>Ecdysozoa</taxon>
        <taxon>Arthropoda</taxon>
        <taxon>Hexapoda</taxon>
        <taxon>Insecta</taxon>
        <taxon>Pterygota</taxon>
        <taxon>Neoptera</taxon>
        <taxon>Endopterygota</taxon>
        <taxon>Lepidoptera</taxon>
        <taxon>Glossata</taxon>
        <taxon>Ditrysia</taxon>
        <taxon>Papilionoidea</taxon>
        <taxon>Papilionidae</taxon>
        <taxon>Papilioninae</taxon>
        <taxon>Papilio</taxon>
    </lineage>
</organism>
<sequence>MENPRRSKTLGKRSWIYRYPRTFQITFTTLGLAIFFSKPLYDYFIRPREEFDFTEPPTTFKRQIQGGN</sequence>
<evidence type="ECO:0000313" key="3">
    <source>
        <dbReference type="Proteomes" id="UP000053240"/>
    </source>
</evidence>
<dbReference type="InParanoid" id="A0A194RJ85"/>
<dbReference type="Proteomes" id="UP000053240">
    <property type="component" value="Unassembled WGS sequence"/>
</dbReference>
<keyword evidence="3" id="KW-1185">Reference proteome</keyword>